<dbReference type="OrthoDB" id="4941564at2"/>
<dbReference type="EMBL" id="QZVT01000005">
    <property type="protein sequence ID" value="RJT79169.1"/>
    <property type="molecule type" value="Genomic_DNA"/>
</dbReference>
<organism evidence="1 2">
    <name type="scientific">Arthrobacter cheniae</name>
    <dbReference type="NCBI Taxonomy" id="1258888"/>
    <lineage>
        <taxon>Bacteria</taxon>
        <taxon>Bacillati</taxon>
        <taxon>Actinomycetota</taxon>
        <taxon>Actinomycetes</taxon>
        <taxon>Micrococcales</taxon>
        <taxon>Micrococcaceae</taxon>
        <taxon>Arthrobacter</taxon>
    </lineage>
</organism>
<dbReference type="AlphaFoldDB" id="A0A3A5MCY8"/>
<evidence type="ECO:0000313" key="1">
    <source>
        <dbReference type="EMBL" id="RJT79169.1"/>
    </source>
</evidence>
<sequence length="176" mass="19280">MVQKAPQSLDPDPSVILSLINKVVRGRWPEDPDQFNAYFATIGCTPGLLFEHQDDLPDSFRGSLLVPGVSMDNGSWAALAGKLHFLGFFFYPGTQDSRVLAGLAFDVVRASVTDAYGKATDESDQGEGNRSALWEVNETSIELYAHVNLAPMLQLGLSNRELAVFPDTLITDKRGY</sequence>
<comment type="caution">
    <text evidence="1">The sequence shown here is derived from an EMBL/GenBank/DDBJ whole genome shotgun (WGS) entry which is preliminary data.</text>
</comment>
<protein>
    <submittedName>
        <fullName evidence="1">Uncharacterized protein</fullName>
    </submittedName>
</protein>
<gene>
    <name evidence="1" type="ORF">D6T63_11155</name>
</gene>
<proteinExistence type="predicted"/>
<name>A0A3A5MCY8_9MICC</name>
<dbReference type="RefSeq" id="WP_120149115.1">
    <property type="nucleotide sequence ID" value="NZ_QZVT01000005.1"/>
</dbReference>
<reference evidence="1 2" key="1">
    <citation type="submission" date="2018-09" db="EMBL/GenBank/DDBJ databases">
        <title>Novel species of Arthrobacter.</title>
        <authorList>
            <person name="Liu Q."/>
            <person name="Xin Y.-H."/>
        </authorList>
    </citation>
    <scope>NUCLEOTIDE SEQUENCE [LARGE SCALE GENOMIC DNA]</scope>
    <source>
        <strain evidence="1 2">Hz2</strain>
    </source>
</reference>
<keyword evidence="2" id="KW-1185">Reference proteome</keyword>
<evidence type="ECO:0000313" key="2">
    <source>
        <dbReference type="Proteomes" id="UP000272560"/>
    </source>
</evidence>
<accession>A0A3A5MCY8</accession>
<dbReference type="Proteomes" id="UP000272560">
    <property type="component" value="Unassembled WGS sequence"/>
</dbReference>